<gene>
    <name evidence="1" type="ORF">HPB52_016098</name>
</gene>
<evidence type="ECO:0000313" key="2">
    <source>
        <dbReference type="Proteomes" id="UP000821837"/>
    </source>
</evidence>
<evidence type="ECO:0008006" key="3">
    <source>
        <dbReference type="Google" id="ProtNLM"/>
    </source>
</evidence>
<proteinExistence type="predicted"/>
<reference evidence="1" key="2">
    <citation type="submission" date="2021-09" db="EMBL/GenBank/DDBJ databases">
        <authorList>
            <person name="Jia N."/>
            <person name="Wang J."/>
            <person name="Shi W."/>
            <person name="Du L."/>
            <person name="Sun Y."/>
            <person name="Zhan W."/>
            <person name="Jiang J."/>
            <person name="Wang Q."/>
            <person name="Zhang B."/>
            <person name="Ji P."/>
            <person name="Sakyi L.B."/>
            <person name="Cui X."/>
            <person name="Yuan T."/>
            <person name="Jiang B."/>
            <person name="Yang W."/>
            <person name="Lam T.T.-Y."/>
            <person name="Chang Q."/>
            <person name="Ding S."/>
            <person name="Wang X."/>
            <person name="Zhu J."/>
            <person name="Ruan X."/>
            <person name="Zhao L."/>
            <person name="Wei J."/>
            <person name="Que T."/>
            <person name="Du C."/>
            <person name="Cheng J."/>
            <person name="Dai P."/>
            <person name="Han X."/>
            <person name="Huang E."/>
            <person name="Gao Y."/>
            <person name="Liu J."/>
            <person name="Shao H."/>
            <person name="Ye R."/>
            <person name="Li L."/>
            <person name="Wei W."/>
            <person name="Wang X."/>
            <person name="Wang C."/>
            <person name="Huo Q."/>
            <person name="Li W."/>
            <person name="Guo W."/>
            <person name="Chen H."/>
            <person name="Chen S."/>
            <person name="Zhou L."/>
            <person name="Zhou L."/>
            <person name="Ni X."/>
            <person name="Tian J."/>
            <person name="Zhou Y."/>
            <person name="Sheng Y."/>
            <person name="Liu T."/>
            <person name="Pan Y."/>
            <person name="Xia L."/>
            <person name="Li J."/>
            <person name="Zhao F."/>
            <person name="Cao W."/>
        </authorList>
    </citation>
    <scope>NUCLEOTIDE SEQUENCE</scope>
    <source>
        <strain evidence="1">Rsan-2018</strain>
        <tissue evidence="1">Larvae</tissue>
    </source>
</reference>
<organism evidence="1 2">
    <name type="scientific">Rhipicephalus sanguineus</name>
    <name type="common">Brown dog tick</name>
    <name type="synonym">Ixodes sanguineus</name>
    <dbReference type="NCBI Taxonomy" id="34632"/>
    <lineage>
        <taxon>Eukaryota</taxon>
        <taxon>Metazoa</taxon>
        <taxon>Ecdysozoa</taxon>
        <taxon>Arthropoda</taxon>
        <taxon>Chelicerata</taxon>
        <taxon>Arachnida</taxon>
        <taxon>Acari</taxon>
        <taxon>Parasitiformes</taxon>
        <taxon>Ixodida</taxon>
        <taxon>Ixodoidea</taxon>
        <taxon>Ixodidae</taxon>
        <taxon>Rhipicephalinae</taxon>
        <taxon>Rhipicephalus</taxon>
        <taxon>Rhipicephalus</taxon>
    </lineage>
</organism>
<comment type="caution">
    <text evidence="1">The sequence shown here is derived from an EMBL/GenBank/DDBJ whole genome shotgun (WGS) entry which is preliminary data.</text>
</comment>
<reference evidence="1" key="1">
    <citation type="journal article" date="2020" name="Cell">
        <title>Large-Scale Comparative Analyses of Tick Genomes Elucidate Their Genetic Diversity and Vector Capacities.</title>
        <authorList>
            <consortium name="Tick Genome and Microbiome Consortium (TIGMIC)"/>
            <person name="Jia N."/>
            <person name="Wang J."/>
            <person name="Shi W."/>
            <person name="Du L."/>
            <person name="Sun Y."/>
            <person name="Zhan W."/>
            <person name="Jiang J.F."/>
            <person name="Wang Q."/>
            <person name="Zhang B."/>
            <person name="Ji P."/>
            <person name="Bell-Sakyi L."/>
            <person name="Cui X.M."/>
            <person name="Yuan T.T."/>
            <person name="Jiang B.G."/>
            <person name="Yang W.F."/>
            <person name="Lam T.T."/>
            <person name="Chang Q.C."/>
            <person name="Ding S.J."/>
            <person name="Wang X.J."/>
            <person name="Zhu J.G."/>
            <person name="Ruan X.D."/>
            <person name="Zhao L."/>
            <person name="Wei J.T."/>
            <person name="Ye R.Z."/>
            <person name="Que T.C."/>
            <person name="Du C.H."/>
            <person name="Zhou Y.H."/>
            <person name="Cheng J.X."/>
            <person name="Dai P.F."/>
            <person name="Guo W.B."/>
            <person name="Han X.H."/>
            <person name="Huang E.J."/>
            <person name="Li L.F."/>
            <person name="Wei W."/>
            <person name="Gao Y.C."/>
            <person name="Liu J.Z."/>
            <person name="Shao H.Z."/>
            <person name="Wang X."/>
            <person name="Wang C.C."/>
            <person name="Yang T.C."/>
            <person name="Huo Q.B."/>
            <person name="Li W."/>
            <person name="Chen H.Y."/>
            <person name="Chen S.E."/>
            <person name="Zhou L.G."/>
            <person name="Ni X.B."/>
            <person name="Tian J.H."/>
            <person name="Sheng Y."/>
            <person name="Liu T."/>
            <person name="Pan Y.S."/>
            <person name="Xia L.Y."/>
            <person name="Li J."/>
            <person name="Zhao F."/>
            <person name="Cao W.C."/>
        </authorList>
    </citation>
    <scope>NUCLEOTIDE SEQUENCE</scope>
    <source>
        <strain evidence="1">Rsan-2018</strain>
    </source>
</reference>
<evidence type="ECO:0000313" key="1">
    <source>
        <dbReference type="EMBL" id="KAH7984010.1"/>
    </source>
</evidence>
<dbReference type="AlphaFoldDB" id="A0A9D4TAT0"/>
<dbReference type="VEuPathDB" id="VectorBase:RSAN_044445"/>
<keyword evidence="2" id="KW-1185">Reference proteome</keyword>
<sequence>MRRSAFCQGADNLQGANVKGYEKTRSRSVRGGTLCSEGNIYDRQEAHIRQTALQAQCIVRRCSLWGCNRFIVVGDLWKLIHVPCLTFTNAIVCMTAATREWLERRQRDVGRTALECHGRLANEAIQRVWL</sequence>
<accession>A0A9D4TAT0</accession>
<dbReference type="EMBL" id="JABSTV010001245">
    <property type="protein sequence ID" value="KAH7984010.1"/>
    <property type="molecule type" value="Genomic_DNA"/>
</dbReference>
<dbReference type="Proteomes" id="UP000821837">
    <property type="component" value="Chromosome 1"/>
</dbReference>
<protein>
    <recommendedName>
        <fullName evidence="3">Tick transposon</fullName>
    </recommendedName>
</protein>
<name>A0A9D4TAT0_RHISA</name>